<dbReference type="GO" id="GO:0009267">
    <property type="term" value="P:cellular response to starvation"/>
    <property type="evidence" value="ECO:0007669"/>
    <property type="project" value="TreeGrafter"/>
</dbReference>
<dbReference type="RefSeq" id="XP_025833472.1">
    <property type="nucleotide sequence ID" value="XM_025977687.1"/>
</dbReference>
<dbReference type="GO" id="GO:0005776">
    <property type="term" value="C:autophagosome"/>
    <property type="evidence" value="ECO:0007669"/>
    <property type="project" value="TreeGrafter"/>
</dbReference>
<reference evidence="4 5" key="1">
    <citation type="submission" date="2025-04" db="UniProtKB">
        <authorList>
            <consortium name="RefSeq"/>
        </authorList>
    </citation>
    <scope>IDENTIFICATION</scope>
    <source>
        <tissue evidence="4 5">Entire body</tissue>
    </source>
</reference>
<dbReference type="GO" id="GO:0035014">
    <property type="term" value="F:phosphatidylinositol 3-kinase regulator activity"/>
    <property type="evidence" value="ECO:0007669"/>
    <property type="project" value="TreeGrafter"/>
</dbReference>
<feature type="region of interest" description="Disordered" evidence="2">
    <location>
        <begin position="1"/>
        <end position="23"/>
    </location>
</feature>
<dbReference type="Proteomes" id="UP000192223">
    <property type="component" value="Unplaced"/>
</dbReference>
<evidence type="ECO:0000313" key="3">
    <source>
        <dbReference type="Proteomes" id="UP000192223"/>
    </source>
</evidence>
<evidence type="ECO:0000256" key="2">
    <source>
        <dbReference type="SAM" id="MobiDB-lite"/>
    </source>
</evidence>
<dbReference type="GO" id="GO:0000423">
    <property type="term" value="P:mitophagy"/>
    <property type="evidence" value="ECO:0007669"/>
    <property type="project" value="TreeGrafter"/>
</dbReference>
<name>A0A7F5RBY2_AGRPL</name>
<dbReference type="GO" id="GO:0035032">
    <property type="term" value="C:phosphatidylinositol 3-kinase complex, class III"/>
    <property type="evidence" value="ECO:0007669"/>
    <property type="project" value="TreeGrafter"/>
</dbReference>
<dbReference type="AlphaFoldDB" id="A0A7F5RBY2"/>
<dbReference type="InterPro" id="IPR018791">
    <property type="entry name" value="UV_resistance/autophagy_Atg14"/>
</dbReference>
<accession>A0A7F5RBY2</accession>
<sequence>MATTNSDDSTSVPKDFQLSSSLDSGSRISPNYYRCQLCNNYRKVFYCKECVHNGDIYKSSSQCPERYADKQIKLLQLKAARKAVEDNCLDKLERKQKIDVLGSKIRQSRDRIEILRLSLKDRREKQKTYKAKIIEIIGKNEKLTKSLPKYEERVEKLGLYVASRREDNQRLKDKILNEQAQLQNVVKTRIQQLVQYIFPISIVLPKIEIESGEVDMVTALAEATRTTYISNQWVYNDNSGELQYCIVAPTLPGSGNYSSYNIWVAQNKDAVPGSSSTIAVDHNPAYSISAALTYTAQLISIIAFYLDVRLPYRMSYSDFCSSDMPEQQFSRRVARLNANILHLCFTQNTSLNSLHPTRTLHNILQLLDTNITDLGRRGPIEADTQMALDLEDQIANDLQTSEDSDSEEGDSFPCEWEAVPHIQCPEVPAGPVNLPLPTQMTSTQQASSVAGGLVTSAANSIVSIWKGWTGR</sequence>
<dbReference type="Pfam" id="PF10186">
    <property type="entry name" value="ATG14"/>
    <property type="match status" value="1"/>
</dbReference>
<dbReference type="KEGG" id="apln:112905386"/>
<proteinExistence type="predicted"/>
<feature type="compositionally biased region" description="Polar residues" evidence="2">
    <location>
        <begin position="1"/>
        <end position="12"/>
    </location>
</feature>
<keyword evidence="1" id="KW-0175">Coiled coil</keyword>
<dbReference type="RefSeq" id="XP_025833482.1">
    <property type="nucleotide sequence ID" value="XM_025977697.1"/>
</dbReference>
<evidence type="ECO:0000313" key="5">
    <source>
        <dbReference type="RefSeq" id="XP_025833482.1"/>
    </source>
</evidence>
<dbReference type="GO" id="GO:0016240">
    <property type="term" value="P:autophagosome membrane docking"/>
    <property type="evidence" value="ECO:0007669"/>
    <property type="project" value="TreeGrafter"/>
</dbReference>
<dbReference type="GO" id="GO:0097632">
    <property type="term" value="C:extrinsic component of phagophore assembly site membrane"/>
    <property type="evidence" value="ECO:0007669"/>
    <property type="project" value="TreeGrafter"/>
</dbReference>
<dbReference type="GO" id="GO:0043495">
    <property type="term" value="F:protein-membrane adaptor activity"/>
    <property type="evidence" value="ECO:0007669"/>
    <property type="project" value="TreeGrafter"/>
</dbReference>
<protein>
    <submittedName>
        <fullName evidence="4">Beclin 1-associated autophagy-related key regulator isoform X1</fullName>
    </submittedName>
    <submittedName>
        <fullName evidence="5">Beclin 1-associated autophagy-related key regulator-like isoform X1</fullName>
    </submittedName>
</protein>
<dbReference type="GO" id="GO:0000045">
    <property type="term" value="P:autophagosome assembly"/>
    <property type="evidence" value="ECO:0007669"/>
    <property type="project" value="TreeGrafter"/>
</dbReference>
<dbReference type="KEGG" id="apln:108743139"/>
<organism evidence="3 4">
    <name type="scientific">Agrilus planipennis</name>
    <name type="common">Emerald ash borer</name>
    <name type="synonym">Agrilus marcopoli</name>
    <dbReference type="NCBI Taxonomy" id="224129"/>
    <lineage>
        <taxon>Eukaryota</taxon>
        <taxon>Metazoa</taxon>
        <taxon>Ecdysozoa</taxon>
        <taxon>Arthropoda</taxon>
        <taxon>Hexapoda</taxon>
        <taxon>Insecta</taxon>
        <taxon>Pterygota</taxon>
        <taxon>Neoptera</taxon>
        <taxon>Endopterygota</taxon>
        <taxon>Coleoptera</taxon>
        <taxon>Polyphaga</taxon>
        <taxon>Elateriformia</taxon>
        <taxon>Buprestoidea</taxon>
        <taxon>Buprestidae</taxon>
        <taxon>Agrilinae</taxon>
        <taxon>Agrilus</taxon>
    </lineage>
</organism>
<evidence type="ECO:0000313" key="4">
    <source>
        <dbReference type="RefSeq" id="XP_025833472.1"/>
    </source>
</evidence>
<dbReference type="GO" id="GO:0097629">
    <property type="term" value="C:extrinsic component of omegasome membrane"/>
    <property type="evidence" value="ECO:0007669"/>
    <property type="project" value="TreeGrafter"/>
</dbReference>
<gene>
    <name evidence="4" type="primary">LOC108743139</name>
    <name evidence="5" type="synonym">LOC112905386</name>
</gene>
<keyword evidence="3" id="KW-1185">Reference proteome</keyword>
<dbReference type="GeneID" id="108743139"/>
<dbReference type="OrthoDB" id="16772at2759"/>
<dbReference type="PANTHER" id="PTHR13664:SF0">
    <property type="entry name" value="BECLIN 1-ASSOCIATED AUTOPHAGY-RELATED KEY REGULATOR"/>
    <property type="match status" value="1"/>
</dbReference>
<dbReference type="PANTHER" id="PTHR13664">
    <property type="entry name" value="BECLIN 1-ASSOCIATED AUTOPHAGY-RELATED KEY REGULATOR"/>
    <property type="match status" value="1"/>
</dbReference>
<evidence type="ECO:0000256" key="1">
    <source>
        <dbReference type="ARBA" id="ARBA00023054"/>
    </source>
</evidence>